<dbReference type="Proteomes" id="UP000297595">
    <property type="component" value="Unassembled WGS sequence"/>
</dbReference>
<dbReference type="Gene3D" id="1.20.58.340">
    <property type="entry name" value="Magnesium transport protein CorA, transmembrane region"/>
    <property type="match status" value="1"/>
</dbReference>
<accession>A0A8H2DUR7</accession>
<gene>
    <name evidence="7" type="ORF">EYR41_010362</name>
</gene>
<keyword evidence="2 6" id="KW-0812">Transmembrane</keyword>
<comment type="subcellular location">
    <subcellularLocation>
        <location evidence="1">Membrane</location>
        <topology evidence="1">Multi-pass membrane protein</topology>
    </subcellularLocation>
</comment>
<dbReference type="OrthoDB" id="3231000at2759"/>
<comment type="caution">
    <text evidence="7">The sequence shown here is derived from an EMBL/GenBank/DDBJ whole genome shotgun (WGS) entry which is preliminary data.</text>
</comment>
<feature type="transmembrane region" description="Helical" evidence="6">
    <location>
        <begin position="480"/>
        <end position="501"/>
    </location>
</feature>
<proteinExistence type="predicted"/>
<evidence type="ECO:0000313" key="8">
    <source>
        <dbReference type="Proteomes" id="UP000297595"/>
    </source>
</evidence>
<dbReference type="EMBL" id="SOZJ01000007">
    <property type="protein sequence ID" value="TGJ64299.1"/>
    <property type="molecule type" value="Genomic_DNA"/>
</dbReference>
<sequence length="526" mass="60171">MSSPNFPSSVLRSNAILKEIAKEPQYESYKEFLDAAEGTFSDIKWARQDFENDFYRHKTGMKHSRGAVYAVDIIESDPHTHTIVSSEPQTTSAGVEKLLSNAAPMTKMRVVIFDHGKVYDKTLLGEIAGFYDINPRNLRDHFFQHQSETVISNLNLEVRNTYPGYLPSESRFSPLQLERTILTRPKKTTFLIPNKKAEYPTVIVFIWSPLKRYSTNVVNRDLITPSQMIPRHCLSSSYQPSNDAETFLLRLFHYTNFELEACISQPILVVQPFLRTYLLEISQDIKQIRDHVAVKGLNEIMEDREFSDWDEAGSNWGTPKDMPFRAFQKLNDSFVGSVRSIQDHMSTPWVDHLKPNMEFAHAAAETIMKDVARIQDQMKDLRTKVNDFSAYSAAQESINEARKSVAQAESVTQLTRLAFIYIPLTYATSLFGINISEWQDETMPSGKWFIMTSVICTLITIASALLLARGSNFIQRHGGLVSAIWYGFKKCLVMGIFYALVTFPRFVSDKLSDFFASFRRKEKAMV</sequence>
<dbReference type="InterPro" id="IPR045863">
    <property type="entry name" value="CorA_TM1_TM2"/>
</dbReference>
<evidence type="ECO:0000313" key="7">
    <source>
        <dbReference type="EMBL" id="TGJ64299.1"/>
    </source>
</evidence>
<evidence type="ECO:0000256" key="4">
    <source>
        <dbReference type="ARBA" id="ARBA00023136"/>
    </source>
</evidence>
<keyword evidence="3 6" id="KW-1133">Transmembrane helix</keyword>
<feature type="transmembrane region" description="Helical" evidence="6">
    <location>
        <begin position="448"/>
        <end position="468"/>
    </location>
</feature>
<evidence type="ECO:0000256" key="6">
    <source>
        <dbReference type="SAM" id="Phobius"/>
    </source>
</evidence>
<reference evidence="7 8" key="1">
    <citation type="submission" date="2019-03" db="EMBL/GenBank/DDBJ databases">
        <title>Nematode-trapping fungi genome.</title>
        <authorList>
            <person name="Vidal-Diez De Ulzurrun G."/>
        </authorList>
    </citation>
    <scope>NUCLEOTIDE SEQUENCE [LARGE SCALE GENOMIC DNA]</scope>
    <source>
        <strain evidence="7 8">TWF154</strain>
    </source>
</reference>
<evidence type="ECO:0000256" key="5">
    <source>
        <dbReference type="SAM" id="Coils"/>
    </source>
</evidence>
<evidence type="ECO:0000256" key="1">
    <source>
        <dbReference type="ARBA" id="ARBA00004141"/>
    </source>
</evidence>
<keyword evidence="4 6" id="KW-0472">Membrane</keyword>
<organism evidence="7 8">
    <name type="scientific">Orbilia oligospora</name>
    <name type="common">Nematode-trapping fungus</name>
    <name type="synonym">Arthrobotrys oligospora</name>
    <dbReference type="NCBI Taxonomy" id="2813651"/>
    <lineage>
        <taxon>Eukaryota</taxon>
        <taxon>Fungi</taxon>
        <taxon>Dikarya</taxon>
        <taxon>Ascomycota</taxon>
        <taxon>Pezizomycotina</taxon>
        <taxon>Orbiliomycetes</taxon>
        <taxon>Orbiliales</taxon>
        <taxon>Orbiliaceae</taxon>
        <taxon>Orbilia</taxon>
    </lineage>
</organism>
<dbReference type="AlphaFoldDB" id="A0A8H2DUR7"/>
<dbReference type="GO" id="GO:0016020">
    <property type="term" value="C:membrane"/>
    <property type="evidence" value="ECO:0007669"/>
    <property type="project" value="UniProtKB-SubCell"/>
</dbReference>
<feature type="coiled-coil region" evidence="5">
    <location>
        <begin position="364"/>
        <end position="411"/>
    </location>
</feature>
<keyword evidence="5" id="KW-0175">Coiled coil</keyword>
<evidence type="ECO:0000256" key="2">
    <source>
        <dbReference type="ARBA" id="ARBA00022692"/>
    </source>
</evidence>
<dbReference type="SUPFAM" id="SSF144083">
    <property type="entry name" value="Magnesium transport protein CorA, transmembrane region"/>
    <property type="match status" value="1"/>
</dbReference>
<evidence type="ECO:0000256" key="3">
    <source>
        <dbReference type="ARBA" id="ARBA00022989"/>
    </source>
</evidence>
<name>A0A8H2DUR7_ORBOL</name>
<protein>
    <submittedName>
        <fullName evidence="7">Uncharacterized protein</fullName>
    </submittedName>
</protein>